<evidence type="ECO:0000313" key="3">
    <source>
        <dbReference type="Proteomes" id="UP001642409"/>
    </source>
</evidence>
<accession>A0AA86R8C0</accession>
<evidence type="ECO:0000313" key="2">
    <source>
        <dbReference type="EMBL" id="CAL6068547.1"/>
    </source>
</evidence>
<sequence>MDKLSQQDIYLISALLDRYKQTANYQQIIFDNLKLQLTLEEFKQVCDQVQNPYIERMKYQKELEKQIVKLLKQEELQLGDHFFFLVFQKIKQEYRQLLKFNTSIGEFGISYVEQKLKQQCYWEYEKGEMHQHQEIVLSEILLVINKGMSEKIITEQECNELKDYIKEVKDQATSRINTSNNKQHVHAE</sequence>
<gene>
    <name evidence="2" type="ORF">HINF_LOCUS53556</name>
    <name evidence="1" type="ORF">HINF_LOCUS60200</name>
</gene>
<evidence type="ECO:0000313" key="1">
    <source>
        <dbReference type="EMBL" id="CAI9972555.1"/>
    </source>
</evidence>
<proteinExistence type="predicted"/>
<name>A0AA86R8C0_9EUKA</name>
<organism evidence="1">
    <name type="scientific">Hexamita inflata</name>
    <dbReference type="NCBI Taxonomy" id="28002"/>
    <lineage>
        <taxon>Eukaryota</taxon>
        <taxon>Metamonada</taxon>
        <taxon>Diplomonadida</taxon>
        <taxon>Hexamitidae</taxon>
        <taxon>Hexamitinae</taxon>
        <taxon>Hexamita</taxon>
    </lineage>
</organism>
<comment type="caution">
    <text evidence="1">The sequence shown here is derived from an EMBL/GenBank/DDBJ whole genome shotgun (WGS) entry which is preliminary data.</text>
</comment>
<dbReference type="AlphaFoldDB" id="A0AA86R8C0"/>
<dbReference type="EMBL" id="CATOUU010001112">
    <property type="protein sequence ID" value="CAI9972555.1"/>
    <property type="molecule type" value="Genomic_DNA"/>
</dbReference>
<dbReference type="Proteomes" id="UP001642409">
    <property type="component" value="Unassembled WGS sequence"/>
</dbReference>
<keyword evidence="3" id="KW-1185">Reference proteome</keyword>
<dbReference type="EMBL" id="CAXDID020000273">
    <property type="protein sequence ID" value="CAL6068547.1"/>
    <property type="molecule type" value="Genomic_DNA"/>
</dbReference>
<reference evidence="2 3" key="2">
    <citation type="submission" date="2024-07" db="EMBL/GenBank/DDBJ databases">
        <authorList>
            <person name="Akdeniz Z."/>
        </authorList>
    </citation>
    <scope>NUCLEOTIDE SEQUENCE [LARGE SCALE GENOMIC DNA]</scope>
</reference>
<protein>
    <submittedName>
        <fullName evidence="2">Hypothetical_protein</fullName>
    </submittedName>
</protein>
<reference evidence="1" key="1">
    <citation type="submission" date="2023-06" db="EMBL/GenBank/DDBJ databases">
        <authorList>
            <person name="Kurt Z."/>
        </authorList>
    </citation>
    <scope>NUCLEOTIDE SEQUENCE</scope>
</reference>